<keyword evidence="9 12" id="KW-0057">Aromatic amino acid biosynthesis</keyword>
<dbReference type="NCBIfam" id="TIGR01245">
    <property type="entry name" value="trpD"/>
    <property type="match status" value="1"/>
</dbReference>
<dbReference type="GO" id="GO:0000162">
    <property type="term" value="P:L-tryptophan biosynthetic process"/>
    <property type="evidence" value="ECO:0007669"/>
    <property type="project" value="UniProtKB-UniRule"/>
</dbReference>
<comment type="cofactor">
    <cofactor evidence="12">
        <name>Mg(2+)</name>
        <dbReference type="ChEBI" id="CHEBI:18420"/>
    </cofactor>
    <text evidence="12">Binds 2 magnesium ions per monomer.</text>
</comment>
<feature type="binding site" evidence="12">
    <location>
        <position position="227"/>
    </location>
    <ligand>
        <name>Mg(2+)</name>
        <dbReference type="ChEBI" id="CHEBI:18420"/>
        <label>2</label>
    </ligand>
</feature>
<evidence type="ECO:0000256" key="12">
    <source>
        <dbReference type="HAMAP-Rule" id="MF_00211"/>
    </source>
</evidence>
<dbReference type="Pfam" id="PF00591">
    <property type="entry name" value="Glycos_transf_3"/>
    <property type="match status" value="1"/>
</dbReference>
<keyword evidence="4 12" id="KW-0328">Glycosyltransferase</keyword>
<reference evidence="13 14" key="1">
    <citation type="journal article" date="2011" name="J. Bacteriol.">
        <title>Genome sequence of strain IMCC3088, a proteorhodopsin-containing marine bacterium belonging to the OM60/NOR5 clade.</title>
        <authorList>
            <person name="Jang Y."/>
            <person name="Oh H.M."/>
            <person name="Kang I."/>
            <person name="Lee K."/>
            <person name="Yang S.J."/>
            <person name="Cho J.C."/>
        </authorList>
    </citation>
    <scope>NUCLEOTIDE SEQUENCE [LARGE SCALE GENOMIC DNA]</scope>
    <source>
        <strain evidence="13 14">IMCC3088</strain>
    </source>
</reference>
<keyword evidence="8 12" id="KW-0460">Magnesium</keyword>
<name>F3L067_9GAMM</name>
<feature type="binding site" evidence="12">
    <location>
        <position position="112"/>
    </location>
    <ligand>
        <name>anthranilate</name>
        <dbReference type="ChEBI" id="CHEBI:16567"/>
        <label>1</label>
    </ligand>
</feature>
<dbReference type="FunFam" id="1.20.970.10:FF:000006">
    <property type="entry name" value="Anthranilate phosphoribosyltransferase"/>
    <property type="match status" value="1"/>
</dbReference>
<evidence type="ECO:0000256" key="4">
    <source>
        <dbReference type="ARBA" id="ARBA00022676"/>
    </source>
</evidence>
<dbReference type="PANTHER" id="PTHR43285:SF2">
    <property type="entry name" value="ANTHRANILATE PHOSPHORIBOSYLTRANSFERASE"/>
    <property type="match status" value="1"/>
</dbReference>
<keyword evidence="6 12" id="KW-0479">Metal-binding</keyword>
<dbReference type="InterPro" id="IPR036320">
    <property type="entry name" value="Glycosyl_Trfase_fam3_N_dom_sf"/>
</dbReference>
<comment type="caution">
    <text evidence="12">Lacks conserved residue(s) required for the propagation of feature annotation.</text>
</comment>
<feature type="binding site" evidence="12">
    <location>
        <position position="81"/>
    </location>
    <ligand>
        <name>5-phospho-alpha-D-ribose 1-diphosphate</name>
        <dbReference type="ChEBI" id="CHEBI:58017"/>
    </ligand>
</feature>
<evidence type="ECO:0000256" key="8">
    <source>
        <dbReference type="ARBA" id="ARBA00022842"/>
    </source>
</evidence>
<dbReference type="GO" id="GO:0005829">
    <property type="term" value="C:cytosol"/>
    <property type="evidence" value="ECO:0007669"/>
    <property type="project" value="TreeGrafter"/>
</dbReference>
<dbReference type="Gene3D" id="1.20.970.10">
    <property type="entry name" value="Transferase, Pyrimidine Nucleoside Phosphorylase, Chain C"/>
    <property type="match status" value="1"/>
</dbReference>
<evidence type="ECO:0000256" key="2">
    <source>
        <dbReference type="ARBA" id="ARBA00011738"/>
    </source>
</evidence>
<dbReference type="EC" id="2.4.2.18" evidence="12"/>
<feature type="binding site" evidence="12">
    <location>
        <position position="93"/>
    </location>
    <ligand>
        <name>Mg(2+)</name>
        <dbReference type="ChEBI" id="CHEBI:18420"/>
        <label>1</label>
    </ligand>
</feature>
<keyword evidence="7 12" id="KW-0822">Tryptophan biosynthesis</keyword>
<keyword evidence="3 12" id="KW-0028">Amino-acid biosynthesis</keyword>
<dbReference type="InterPro" id="IPR035902">
    <property type="entry name" value="Nuc_phospho_transferase"/>
</dbReference>
<dbReference type="InterPro" id="IPR000312">
    <property type="entry name" value="Glycosyl_Trfase_fam3"/>
</dbReference>
<feature type="binding site" evidence="12">
    <location>
        <position position="227"/>
    </location>
    <ligand>
        <name>Mg(2+)</name>
        <dbReference type="ChEBI" id="CHEBI:18420"/>
        <label>1</label>
    </ligand>
</feature>
<comment type="catalytic activity">
    <reaction evidence="10 12">
        <text>N-(5-phospho-beta-D-ribosyl)anthranilate + diphosphate = 5-phospho-alpha-D-ribose 1-diphosphate + anthranilate</text>
        <dbReference type="Rhea" id="RHEA:11768"/>
        <dbReference type="ChEBI" id="CHEBI:16567"/>
        <dbReference type="ChEBI" id="CHEBI:18277"/>
        <dbReference type="ChEBI" id="CHEBI:33019"/>
        <dbReference type="ChEBI" id="CHEBI:58017"/>
        <dbReference type="EC" id="2.4.2.18"/>
    </reaction>
</comment>
<dbReference type="STRING" id="2518989.IMCC3088_762"/>
<dbReference type="HAMAP" id="MF_00211">
    <property type="entry name" value="TrpD"/>
    <property type="match status" value="1"/>
</dbReference>
<feature type="binding site" evidence="12">
    <location>
        <position position="167"/>
    </location>
    <ligand>
        <name>anthranilate</name>
        <dbReference type="ChEBI" id="CHEBI:16567"/>
        <label>2</label>
    </ligand>
</feature>
<dbReference type="EMBL" id="AEIG01000019">
    <property type="protein sequence ID" value="EGG30280.1"/>
    <property type="molecule type" value="Genomic_DNA"/>
</dbReference>
<gene>
    <name evidence="12" type="primary">trpD</name>
    <name evidence="13" type="ORF">IMCC3088_762</name>
</gene>
<comment type="function">
    <text evidence="12">Catalyzes the transfer of the phosphoribosyl group of 5-phosphorylribose-1-pyrophosphate (PRPP) to anthranilate to yield N-(5'-phosphoribosyl)-anthranilate (PRA).</text>
</comment>
<evidence type="ECO:0000256" key="9">
    <source>
        <dbReference type="ARBA" id="ARBA00023141"/>
    </source>
</evidence>
<evidence type="ECO:0000313" key="13">
    <source>
        <dbReference type="EMBL" id="EGG30280.1"/>
    </source>
</evidence>
<dbReference type="InterPro" id="IPR005940">
    <property type="entry name" value="Anthranilate_Pribosyl_Tfrase"/>
</dbReference>
<evidence type="ECO:0000313" key="14">
    <source>
        <dbReference type="Proteomes" id="UP000005615"/>
    </source>
</evidence>
<evidence type="ECO:0000256" key="3">
    <source>
        <dbReference type="ARBA" id="ARBA00022605"/>
    </source>
</evidence>
<evidence type="ECO:0000256" key="11">
    <source>
        <dbReference type="ARBA" id="ARBA00061188"/>
    </source>
</evidence>
<comment type="similarity">
    <text evidence="11">In the C-terminal section; belongs to the anthranilate phosphoribosyltransferase family.</text>
</comment>
<feature type="binding site" evidence="12">
    <location>
        <position position="81"/>
    </location>
    <ligand>
        <name>anthranilate</name>
        <dbReference type="ChEBI" id="CHEBI:16567"/>
        <label>1</label>
    </ligand>
</feature>
<keyword evidence="14" id="KW-1185">Reference proteome</keyword>
<keyword evidence="5 12" id="KW-0808">Transferase</keyword>
<dbReference type="SUPFAM" id="SSF47648">
    <property type="entry name" value="Nucleoside phosphorylase/phosphoribosyltransferase N-terminal domain"/>
    <property type="match status" value="1"/>
</dbReference>
<comment type="caution">
    <text evidence="13">The sequence shown here is derived from an EMBL/GenBank/DDBJ whole genome shotgun (WGS) entry which is preliminary data.</text>
</comment>
<evidence type="ECO:0000256" key="10">
    <source>
        <dbReference type="ARBA" id="ARBA00052328"/>
    </source>
</evidence>
<comment type="similarity">
    <text evidence="12">Belongs to the anthranilate phosphoribosyltransferase family.</text>
</comment>
<feature type="binding site" evidence="12">
    <location>
        <begin position="84"/>
        <end position="85"/>
    </location>
    <ligand>
        <name>5-phospho-alpha-D-ribose 1-diphosphate</name>
        <dbReference type="ChEBI" id="CHEBI:58017"/>
    </ligand>
</feature>
<evidence type="ECO:0000256" key="7">
    <source>
        <dbReference type="ARBA" id="ARBA00022822"/>
    </source>
</evidence>
<dbReference type="GO" id="GO:0000287">
    <property type="term" value="F:magnesium ion binding"/>
    <property type="evidence" value="ECO:0007669"/>
    <property type="project" value="UniProtKB-UniRule"/>
</dbReference>
<dbReference type="OrthoDB" id="9806430at2"/>
<dbReference type="Proteomes" id="UP000005615">
    <property type="component" value="Unassembled WGS sequence"/>
</dbReference>
<dbReference type="RefSeq" id="WP_009575087.1">
    <property type="nucleotide sequence ID" value="NZ_AEIG01000019.1"/>
</dbReference>
<feature type="binding site" evidence="12">
    <location>
        <begin position="109"/>
        <end position="117"/>
    </location>
    <ligand>
        <name>5-phospho-alpha-D-ribose 1-diphosphate</name>
        <dbReference type="ChEBI" id="CHEBI:58017"/>
    </ligand>
</feature>
<protein>
    <recommendedName>
        <fullName evidence="12">Anthranilate phosphoribosyltransferase</fullName>
        <ecNumber evidence="12">2.4.2.18</ecNumber>
    </recommendedName>
</protein>
<evidence type="ECO:0000256" key="5">
    <source>
        <dbReference type="ARBA" id="ARBA00022679"/>
    </source>
</evidence>
<feature type="binding site" evidence="12">
    <location>
        <begin position="91"/>
        <end position="94"/>
    </location>
    <ligand>
        <name>5-phospho-alpha-D-ribose 1-diphosphate</name>
        <dbReference type="ChEBI" id="CHEBI:58017"/>
    </ligand>
</feature>
<dbReference type="AlphaFoldDB" id="F3L067"/>
<dbReference type="GO" id="GO:0004048">
    <property type="term" value="F:anthranilate phosphoribosyltransferase activity"/>
    <property type="evidence" value="ECO:0007669"/>
    <property type="project" value="UniProtKB-UniRule"/>
</dbReference>
<dbReference type="FunFam" id="3.40.1030.10:FF:000002">
    <property type="entry name" value="Anthranilate phosphoribosyltransferase"/>
    <property type="match status" value="1"/>
</dbReference>
<feature type="binding site" evidence="12">
    <location>
        <position position="121"/>
    </location>
    <ligand>
        <name>5-phospho-alpha-D-ribose 1-diphosphate</name>
        <dbReference type="ChEBI" id="CHEBI:58017"/>
    </ligand>
</feature>
<dbReference type="Pfam" id="PF02885">
    <property type="entry name" value="Glycos_trans_3N"/>
    <property type="match status" value="1"/>
</dbReference>
<evidence type="ECO:0000256" key="6">
    <source>
        <dbReference type="ARBA" id="ARBA00022723"/>
    </source>
</evidence>
<comment type="pathway">
    <text evidence="1 12">Amino-acid biosynthesis; L-tryptophan biosynthesis; L-tryptophan from chorismate: step 2/5.</text>
</comment>
<dbReference type="InterPro" id="IPR017459">
    <property type="entry name" value="Glycosyl_Trfase_fam3_N_dom"/>
</dbReference>
<dbReference type="SUPFAM" id="SSF52418">
    <property type="entry name" value="Nucleoside phosphorylase/phosphoribosyltransferase catalytic domain"/>
    <property type="match status" value="1"/>
</dbReference>
<dbReference type="Gene3D" id="3.40.1030.10">
    <property type="entry name" value="Nucleoside phosphorylase/phosphoribosyltransferase catalytic domain"/>
    <property type="match status" value="1"/>
</dbReference>
<organism evidence="13 14">
    <name type="scientific">Aequoribacter fuscus</name>
    <dbReference type="NCBI Taxonomy" id="2518989"/>
    <lineage>
        <taxon>Bacteria</taxon>
        <taxon>Pseudomonadati</taxon>
        <taxon>Pseudomonadota</taxon>
        <taxon>Gammaproteobacteria</taxon>
        <taxon>Cellvibrionales</taxon>
        <taxon>Halieaceae</taxon>
        <taxon>Aequoribacter</taxon>
    </lineage>
</organism>
<proteinExistence type="inferred from homology"/>
<comment type="subunit">
    <text evidence="2 12">Homodimer.</text>
</comment>
<dbReference type="eggNOG" id="COG0547">
    <property type="taxonomic scope" value="Bacteria"/>
</dbReference>
<dbReference type="UniPathway" id="UPA00035">
    <property type="reaction ID" value="UER00041"/>
</dbReference>
<sequence length="348" mass="35893">MNIQAALKRLVAGDDLTYDEMRAVMAQVMSGDATDAQIGALLMGLRIKGETIDEVSAAAQVMRDLVSPVTPKSSPLVDLAGTGGDGANLFNVSTAASIVAAAAGAHVAKHGNRSVSSSSGSSDVLSELGMPLDLDSEQVARAIDAVGLGFLFAPAHHSAMRYAVGPRRDMAMRTIFNVLGPLTNPAFAKRQVLGVFEPALCDFMAQVLQRLGSEHVLVVHGHGGVDELSLTGPSQVAELKDGVVTNFTVTPEDLGQTVGSIDDLVVHSAAESAALIRGALGNEGGDRYDRARAIIAMNAGAALYVSGCASTLAKGVALADDVIATGQAKEKLATFIQLTQTMKAAAEE</sequence>
<accession>F3L067</accession>
<evidence type="ECO:0000256" key="1">
    <source>
        <dbReference type="ARBA" id="ARBA00004907"/>
    </source>
</evidence>
<feature type="binding site" evidence="12">
    <location>
        <position position="226"/>
    </location>
    <ligand>
        <name>Mg(2+)</name>
        <dbReference type="ChEBI" id="CHEBI:18420"/>
        <label>2</label>
    </ligand>
</feature>
<dbReference type="PANTHER" id="PTHR43285">
    <property type="entry name" value="ANTHRANILATE PHOSPHORIBOSYLTRANSFERASE"/>
    <property type="match status" value="1"/>
</dbReference>